<feature type="compositionally biased region" description="Polar residues" evidence="1">
    <location>
        <begin position="99"/>
        <end position="113"/>
    </location>
</feature>
<dbReference type="GeneID" id="94427645"/>
<evidence type="ECO:0000313" key="3">
    <source>
        <dbReference type="EMBL" id="PHJ21912.1"/>
    </source>
</evidence>
<feature type="region of interest" description="Disordered" evidence="1">
    <location>
        <begin position="160"/>
        <end position="201"/>
    </location>
</feature>
<name>A0A2C6L1U1_9APIC</name>
<feature type="region of interest" description="Disordered" evidence="1">
    <location>
        <begin position="39"/>
        <end position="65"/>
    </location>
</feature>
<keyword evidence="4" id="KW-1185">Reference proteome</keyword>
<dbReference type="PANTHER" id="PTHR21193:SF3">
    <property type="entry name" value="OXIDOREDUCTASE-LIKE DOMAIN-CONTAINING PROTEIN 1"/>
    <property type="match status" value="1"/>
</dbReference>
<accession>A0A2C6L1U1</accession>
<evidence type="ECO:0000259" key="2">
    <source>
        <dbReference type="Pfam" id="PF09791"/>
    </source>
</evidence>
<dbReference type="PANTHER" id="PTHR21193">
    <property type="entry name" value="OXIDOREDUCTASE-LIKE DOMAIN-CONTAINING PROTEIN 1"/>
    <property type="match status" value="1"/>
</dbReference>
<dbReference type="Pfam" id="PF09791">
    <property type="entry name" value="Oxidored-like"/>
    <property type="match status" value="1"/>
</dbReference>
<reference evidence="3 4" key="1">
    <citation type="journal article" date="2017" name="Int. J. Parasitol.">
        <title>The genome of the protozoan parasite Cystoisospora suis and a reverse vaccinology approach to identify vaccine candidates.</title>
        <authorList>
            <person name="Palmieri N."/>
            <person name="Shrestha A."/>
            <person name="Ruttkowski B."/>
            <person name="Beck T."/>
            <person name="Vogl C."/>
            <person name="Tomley F."/>
            <person name="Blake D.P."/>
            <person name="Joachim A."/>
        </authorList>
    </citation>
    <scope>NUCLEOTIDE SEQUENCE [LARGE SCALE GENOMIC DNA]</scope>
    <source>
        <strain evidence="3 4">Wien I</strain>
    </source>
</reference>
<comment type="caution">
    <text evidence="3">The sequence shown here is derived from an EMBL/GenBank/DDBJ whole genome shotgun (WGS) entry which is preliminary data.</text>
</comment>
<organism evidence="3 4">
    <name type="scientific">Cystoisospora suis</name>
    <dbReference type="NCBI Taxonomy" id="483139"/>
    <lineage>
        <taxon>Eukaryota</taxon>
        <taxon>Sar</taxon>
        <taxon>Alveolata</taxon>
        <taxon>Apicomplexa</taxon>
        <taxon>Conoidasida</taxon>
        <taxon>Coccidia</taxon>
        <taxon>Eucoccidiorida</taxon>
        <taxon>Eimeriorina</taxon>
        <taxon>Sarcocystidae</taxon>
        <taxon>Cystoisospora</taxon>
    </lineage>
</organism>
<dbReference type="EMBL" id="MIGC01001950">
    <property type="protein sequence ID" value="PHJ21912.1"/>
    <property type="molecule type" value="Genomic_DNA"/>
</dbReference>
<evidence type="ECO:0000313" key="4">
    <source>
        <dbReference type="Proteomes" id="UP000221165"/>
    </source>
</evidence>
<dbReference type="VEuPathDB" id="ToxoDB:CSUI_004241"/>
<feature type="compositionally biased region" description="Polar residues" evidence="1">
    <location>
        <begin position="232"/>
        <end position="251"/>
    </location>
</feature>
<feature type="region of interest" description="Disordered" evidence="1">
    <location>
        <begin position="225"/>
        <end position="264"/>
    </location>
</feature>
<dbReference type="OrthoDB" id="294204at2759"/>
<dbReference type="AlphaFoldDB" id="A0A2C6L1U1"/>
<dbReference type="InterPro" id="IPR039251">
    <property type="entry name" value="OXLD1"/>
</dbReference>
<feature type="compositionally biased region" description="Low complexity" evidence="1">
    <location>
        <begin position="82"/>
        <end position="94"/>
    </location>
</feature>
<feature type="compositionally biased region" description="Polar residues" evidence="1">
    <location>
        <begin position="190"/>
        <end position="201"/>
    </location>
</feature>
<feature type="region of interest" description="Disordered" evidence="1">
    <location>
        <begin position="82"/>
        <end position="126"/>
    </location>
</feature>
<dbReference type="RefSeq" id="XP_067923591.1">
    <property type="nucleotide sequence ID" value="XM_068064434.1"/>
</dbReference>
<feature type="domain" description="Oxidoreductase-like" evidence="2">
    <location>
        <begin position="260"/>
        <end position="297"/>
    </location>
</feature>
<dbReference type="InterPro" id="IPR019180">
    <property type="entry name" value="Oxidoreductase-like_N"/>
</dbReference>
<evidence type="ECO:0000256" key="1">
    <source>
        <dbReference type="SAM" id="MobiDB-lite"/>
    </source>
</evidence>
<protein>
    <submittedName>
        <fullName evidence="3">Oxidoreductase-amine-terminal protein</fullName>
    </submittedName>
</protein>
<dbReference type="Proteomes" id="UP000221165">
    <property type="component" value="Unassembled WGS sequence"/>
</dbReference>
<proteinExistence type="predicted"/>
<gene>
    <name evidence="3" type="ORF">CSUI_004241</name>
</gene>
<sequence>MASGASHTACRSFVKTRCVYRGSGFSQQAVHCLWRPSERQCGSRHHSPVTAREAGDNTYTARPPASLNSETIVSGAVLSLLSSSSGAPSSGGPLVTALSRLSSEGSPNEMQQKSSSSGSSPCTSGRLQVNCRPCGKGKSQWSSTPISGAMISAGDGELEAGVTGKSQDADGVDQPTRRASASELVDHDSATASCDSGSAHSGTAVGIRVTSGASQELHWRCGTQAAAESDLSEPTETSCTASSPAGQSFTSPVPRLLKKPEPPWKPDPSDCCGSGCDPCIFDIYYQQLEEYHRLLKLWEDQQGHENSPPGSDLEST</sequence>